<dbReference type="Pfam" id="PF11985">
    <property type="entry name" value="Phage_Mu_Gp27"/>
    <property type="match status" value="1"/>
</dbReference>
<dbReference type="Proteomes" id="UP000238338">
    <property type="component" value="Unassembled WGS sequence"/>
</dbReference>
<organism evidence="1 2">
    <name type="scientific">Albidovulum denitrificans</name>
    <dbReference type="NCBI Taxonomy" id="404881"/>
    <lineage>
        <taxon>Bacteria</taxon>
        <taxon>Pseudomonadati</taxon>
        <taxon>Pseudomonadota</taxon>
        <taxon>Alphaproteobacteria</taxon>
        <taxon>Rhodobacterales</taxon>
        <taxon>Paracoccaceae</taxon>
        <taxon>Albidovulum</taxon>
    </lineage>
</organism>
<proteinExistence type="predicted"/>
<dbReference type="EMBL" id="PVEP01000005">
    <property type="protein sequence ID" value="PQV56395.1"/>
    <property type="molecule type" value="Genomic_DNA"/>
</dbReference>
<comment type="caution">
    <text evidence="1">The sequence shown here is derived from an EMBL/GenBank/DDBJ whole genome shotgun (WGS) entry which is preliminary data.</text>
</comment>
<evidence type="ECO:0000313" key="2">
    <source>
        <dbReference type="Proteomes" id="UP000238338"/>
    </source>
</evidence>
<dbReference type="AlphaFoldDB" id="A0A2S8S6H8"/>
<keyword evidence="2" id="KW-1185">Reference proteome</keyword>
<name>A0A2S8S6H8_9RHOB</name>
<dbReference type="OrthoDB" id="371328at2"/>
<dbReference type="RefSeq" id="WP_105515237.1">
    <property type="nucleotide sequence ID" value="NZ_PVEP01000005.1"/>
</dbReference>
<sequence length="179" mass="20531">MPSPRKVDLLPEELREWLEEALRKSGFGDYVAIAEELNWKLEEAGLELRIQKSALQEFGVQYAEFVKVQKAADAWAKEWMTEQGIGDEAKRHNILFQMITALAFKVMQAQMAKTGDEIDPKELHFLGRMMKDIMQSSGIREQLMDAEQKRLDAKLVLATENGEITEDFRVKARQILGFA</sequence>
<evidence type="ECO:0000313" key="1">
    <source>
        <dbReference type="EMBL" id="PQV56395.1"/>
    </source>
</evidence>
<gene>
    <name evidence="1" type="ORF">LX70_02661</name>
</gene>
<reference evidence="1 2" key="1">
    <citation type="submission" date="2018-02" db="EMBL/GenBank/DDBJ databases">
        <title>Genomic Encyclopedia of Archaeal and Bacterial Type Strains, Phase II (KMG-II): from individual species to whole genera.</title>
        <authorList>
            <person name="Goeker M."/>
        </authorList>
    </citation>
    <scope>NUCLEOTIDE SEQUENCE [LARGE SCALE GENOMIC DNA]</scope>
    <source>
        <strain evidence="1 2">DSM 18921</strain>
    </source>
</reference>
<dbReference type="InterPro" id="IPR021874">
    <property type="entry name" value="Phage_Mu_Gp27"/>
</dbReference>
<protein>
    <submittedName>
        <fullName evidence="1">Uncharacterized protein DUF3486</fullName>
    </submittedName>
</protein>
<accession>A0A2S8S6H8</accession>